<reference evidence="3" key="1">
    <citation type="submission" date="2016-10" db="EMBL/GenBank/DDBJ databases">
        <authorList>
            <person name="Varghese N."/>
            <person name="Submissions S."/>
        </authorList>
    </citation>
    <scope>NUCLEOTIDE SEQUENCE [LARGE SCALE GENOMIC DNA]</scope>
    <source>
        <strain evidence="3">CGMCC 1.10119</strain>
    </source>
</reference>
<dbReference type="EMBL" id="FNHL01000003">
    <property type="protein sequence ID" value="SDM83201.1"/>
    <property type="molecule type" value="Genomic_DNA"/>
</dbReference>
<dbReference type="AlphaFoldDB" id="A0A1G9WG65"/>
<gene>
    <name evidence="2" type="ORF">SAMN04487949_2737</name>
</gene>
<organism evidence="2 3">
    <name type="scientific">Halogranum gelatinilyticum</name>
    <dbReference type="NCBI Taxonomy" id="660521"/>
    <lineage>
        <taxon>Archaea</taxon>
        <taxon>Methanobacteriati</taxon>
        <taxon>Methanobacteriota</taxon>
        <taxon>Stenosarchaea group</taxon>
        <taxon>Halobacteria</taxon>
        <taxon>Halobacteriales</taxon>
        <taxon>Haloferacaceae</taxon>
    </lineage>
</organism>
<dbReference type="RefSeq" id="WP_089698259.1">
    <property type="nucleotide sequence ID" value="NZ_FNHL01000003.1"/>
</dbReference>
<protein>
    <recommendedName>
        <fullName evidence="1">DUF8009 domain-containing protein</fullName>
    </recommendedName>
</protein>
<evidence type="ECO:0000313" key="3">
    <source>
        <dbReference type="Proteomes" id="UP000199451"/>
    </source>
</evidence>
<keyword evidence="3" id="KW-1185">Reference proteome</keyword>
<evidence type="ECO:0000259" key="1">
    <source>
        <dbReference type="Pfam" id="PF26033"/>
    </source>
</evidence>
<sequence length="148" mass="16355">MSDEQGEVGGPDPASIRSIAVTAEDVISAVEAAERGRERVVLRITPPFYGRMRARIHLEGGEGEYDGDVAPIHLGPEAFVDDDAPAYPDVDETEDRLRERGEYDVETHREAHEAAVEEWRTALRRHVVDAVTLETADGSHRIDVKLLG</sequence>
<evidence type="ECO:0000313" key="2">
    <source>
        <dbReference type="EMBL" id="SDM83201.1"/>
    </source>
</evidence>
<dbReference type="InterPro" id="IPR058322">
    <property type="entry name" value="DUF8009"/>
</dbReference>
<proteinExistence type="predicted"/>
<dbReference type="Proteomes" id="UP000199451">
    <property type="component" value="Unassembled WGS sequence"/>
</dbReference>
<dbReference type="Pfam" id="PF26033">
    <property type="entry name" value="DUF8009"/>
    <property type="match status" value="1"/>
</dbReference>
<feature type="domain" description="DUF8009" evidence="1">
    <location>
        <begin position="11"/>
        <end position="148"/>
    </location>
</feature>
<dbReference type="OrthoDB" id="199191at2157"/>
<accession>A0A1G9WG65</accession>
<name>A0A1G9WG65_9EURY</name>